<evidence type="ECO:0000259" key="1">
    <source>
        <dbReference type="SMART" id="SM00900"/>
    </source>
</evidence>
<dbReference type="GO" id="GO:0010181">
    <property type="term" value="F:FMN binding"/>
    <property type="evidence" value="ECO:0007669"/>
    <property type="project" value="InterPro"/>
</dbReference>
<name>M1MKN0_9CLOT</name>
<dbReference type="RefSeq" id="WP_015391693.1">
    <property type="nucleotide sequence ID" value="NC_020291.1"/>
</dbReference>
<proteinExistence type="predicted"/>
<dbReference type="AlphaFoldDB" id="M1MKN0"/>
<dbReference type="InterPro" id="IPR007329">
    <property type="entry name" value="FMN-bd"/>
</dbReference>
<feature type="domain" description="FMN-binding" evidence="1">
    <location>
        <begin position="62"/>
        <end position="132"/>
    </location>
</feature>
<dbReference type="STRING" id="36745.CLSAP_15740"/>
<organism evidence="2 3">
    <name type="scientific">Clostridium saccharoperbutylacetonicum N1-4(HMT)</name>
    <dbReference type="NCBI Taxonomy" id="931276"/>
    <lineage>
        <taxon>Bacteria</taxon>
        <taxon>Bacillati</taxon>
        <taxon>Bacillota</taxon>
        <taxon>Clostridia</taxon>
        <taxon>Eubacteriales</taxon>
        <taxon>Clostridiaceae</taxon>
        <taxon>Clostridium</taxon>
    </lineage>
</organism>
<dbReference type="eggNOG" id="COG3976">
    <property type="taxonomic scope" value="Bacteria"/>
</dbReference>
<dbReference type="SMART" id="SM00900">
    <property type="entry name" value="FMN_bind"/>
    <property type="match status" value="1"/>
</dbReference>
<dbReference type="PATRIC" id="fig|931276.5.peg.1569"/>
<dbReference type="EMBL" id="CP004121">
    <property type="protein sequence ID" value="AGF55371.1"/>
    <property type="molecule type" value="Genomic_DNA"/>
</dbReference>
<dbReference type="Proteomes" id="UP000011728">
    <property type="component" value="Chromosome"/>
</dbReference>
<sequence length="137" mass="15228">MINVKNILIIVICILILCGGVYGIKYFMDVKQYKEAIKEIKIADVDLSKIKDGNYPGEFETSFIGAEVNVKVEKHKIVDIELVKHKNERGKKAEIIPEEVVQAQSLQVDTVSGATNSSKVILKAIENALKSADKIKQ</sequence>
<dbReference type="KEGG" id="csr:Cspa_c16010"/>
<dbReference type="HOGENOM" id="CLU_096350_0_1_9"/>
<dbReference type="Gene3D" id="3.90.1010.20">
    <property type="match status" value="1"/>
</dbReference>
<keyword evidence="3" id="KW-1185">Reference proteome</keyword>
<dbReference type="OrthoDB" id="307864at2"/>
<gene>
    <name evidence="2" type="ORF">Cspa_c16010</name>
</gene>
<evidence type="ECO:0000313" key="2">
    <source>
        <dbReference type="EMBL" id="AGF55371.1"/>
    </source>
</evidence>
<accession>M1MKN0</accession>
<dbReference type="Pfam" id="PF04205">
    <property type="entry name" value="FMN_bind"/>
    <property type="match status" value="1"/>
</dbReference>
<evidence type="ECO:0000313" key="3">
    <source>
        <dbReference type="Proteomes" id="UP000011728"/>
    </source>
</evidence>
<protein>
    <recommendedName>
        <fullName evidence="1">FMN-binding domain-containing protein</fullName>
    </recommendedName>
</protein>
<reference evidence="2 3" key="1">
    <citation type="submission" date="2013-02" db="EMBL/GenBank/DDBJ databases">
        <title>Genome sequence of Clostridium saccharoperbutylacetonicum N1-4(HMT).</title>
        <authorList>
            <person name="Poehlein A."/>
            <person name="Daniel R."/>
        </authorList>
    </citation>
    <scope>NUCLEOTIDE SEQUENCE [LARGE SCALE GENOMIC DNA]</scope>
    <source>
        <strain evidence="3">N1-4(HMT)</strain>
    </source>
</reference>
<dbReference type="GO" id="GO:0016020">
    <property type="term" value="C:membrane"/>
    <property type="evidence" value="ECO:0007669"/>
    <property type="project" value="InterPro"/>
</dbReference>